<feature type="domain" description="EGF-like" evidence="3">
    <location>
        <begin position="1662"/>
        <end position="1693"/>
    </location>
</feature>
<dbReference type="SUPFAM" id="SSF88713">
    <property type="entry name" value="Glycoside hydrolase/deacetylase"/>
    <property type="match status" value="1"/>
</dbReference>
<dbReference type="Gene3D" id="3.20.20.370">
    <property type="entry name" value="Glycoside hydrolase/deacetylase"/>
    <property type="match status" value="1"/>
</dbReference>
<feature type="domain" description="EGF-like" evidence="3">
    <location>
        <begin position="1473"/>
        <end position="1505"/>
    </location>
</feature>
<dbReference type="Pfam" id="PF24976">
    <property type="entry name" value="Lipocalin_10"/>
    <property type="match status" value="1"/>
</dbReference>
<feature type="domain" description="EGF-like" evidence="3">
    <location>
        <begin position="2125"/>
        <end position="2158"/>
    </location>
</feature>
<dbReference type="InterPro" id="IPR056868">
    <property type="entry name" value="Lipocalin_dom_nem"/>
</dbReference>
<sequence length="2645" mass="286545">MHSQYILASLNVAFLLGQLKAKHDTKSEEEALWNPIPGDECNVLTDQYLMVNSINQNSFLQCSPAKRGAIGAWRAMPCPPGQTFQFGKQRCDFDLSSVQVTARSSSENIKHKNKRAAGDTPPPTIVPSHISYVNQPCNGSYCFGGSVCDDETKLCKCPRGTTASNGSLYCQAIVDQVTLDEHDPLKDLIKITNGKVEYVSALPGSSCRNGENCTGGSLCDTTTGVCTCGDGTVDHDGVCTPLLTKQKTEANQWKVETSALQGRANLGEQCDGHTVTCSNGGQCVNGRCACVAPLLHIHNKCILMDTQPTFKAYPGESCDNGQHCQERSVCSSVTLRCACPMGTKQSGFRCVDAPPHKDRPCLFKRQSVLPYMLNSLTSSVPVVYPGQQGCSNDKQCAAAYHGATCHNSVCTCPPGSMAIAQTCSEGKEAVTFKFNLLYVIMIEAADRRCPSQDVQSTGEIGNVPFVEVIPKYPPVVTGSPPGGLCSDLVNCLGGSLCNSGVCICPEKLMQVIDGRCVVVKPISSNAIVEVHHKLGNQKTFVAAGSPCGNEVICVGGAVCVDGICQCSKGLRQVQNRCIREPVAKVQPIPGPKVILPQPVPQPTDAPYCLNDDMCNGHSICINSKCSCPAGTTLSNDRCVPADLNAYKMSTRPAAVHDTACIRDQECSEGTMCVQEVCQCPPGFRRLFDGSCRRTILDSLCTTDRSCGDQAICINGRCQCPPGSVQHGDVCILLNPGKKTLNILHRLLGSIKQMHSAIRISILILTLYKCQALSFWDFLNTGQAGLPPAQPFGPEAVINYARQGLNLLSFLKNLKMSRTRANENRQQHFEEDTTSDESVDRISGERLRHRYQDAPLYSRLSSITNVAHDLPGFGACLPKGTPLFNSMSPSILQNFLRIVPGVHKMIKKLQPLPKVKPRRLMGKWYWVLSTTSAMSKYCSMSTFHGLKQRANRTGTFAIINSFRDGSQYGLPKLGFGYGLVNGQHVTVYDQSDPCPYEVILVSDNDEDNYYRERNSQYDYVVLSNWARYPVIVLAKDVDQFFANDYEFLKQDLRREGLYNQLTELLQTSSTADWSVCDAKHTLVKEPHLLLPVDAGATNVNDRKSSAKGPPLLLPPTLTGIVPPGGICSNDEDCSGFPFAYCMSNCMCKDYAINAGSTCLEAGSMAEGNCGVDQVYVSEAGICMNVAKPGAPCQYSQQCSGTEVGAFCINMRCRCVYGMRTTDTGRCTFINTNCTRRGMIWIAELGECKPVVAPGARPCTHRQQCTASYQDSVCFMTQCTCPPETPIAVDGTCGISCPAGRTYSGVLNRCVQAIQPGGRCQYSSQCHALNPGMICQRSICRCPKEYVWTGKQCSESCPEGYRENPENGICRPACREGQVEHAGKCLNQVPPDSPCAISAQCTGGSSCVDGLCRCPYGMYNLQGICSRVPPDSICGPMIECGGGSICVNNVCTCPNGHISINHQCQLPDAVPPGSACTDIDHCAGGSFCLYGTCRCPTGTVIMNRRCQIPIESKQRINFKISIPMNNFSVSPGQKCREDVDICTGRSYCVDGICQCPPHMVIERSICIMPAIVAPGSVCDKTRRCGGGSTCQLGECKCPEGMIIIDQRCQLAKTGSTLAPPTYSCRNDEVCTGGSFCLNGICTCPKGQIPINEVCKSEKAYLTGRCDHDKDCKNGFVCIGGRCSCSGMLLPNGECKVSRLVSPGGKCVLGMDVCSGGSSCISNVCACPTGFYPSSGHCRNRKRGGASCYSGVCICPTQMLQIDGQCQPLLVFPLNGSVETMFMQREPVYTTIYHSSSVHVNGSAQQFAKPLWSTCKSDDFCANGTECIDGICQCPDGYIAVNLTCRLKFSVSPGESCSPSELCSDGSQCIRGKCTCPEGYDLVNKRCHSSKQRQPASPGDACSISTICTGGSSCRAGICKCDFGFEVRQGMCVRRADTISLARPGERCVQEATNCTGGSRCVFGTCKCPKGTVAKNKRCEAATTLSDWALPGQPCDADAECRGGSKCIGSLCTCPVNQVVINHECADAHVTVKPGYACDANSICTGGSTCTSGVCRCPLGQSIEGHHCVARMAIAKPGELCNEHTMVCTGGSVCDRGKCACPPGHEITQNVCKSMWSKRAFPSTPGSFCRPDTAVCTGGSYCLNNVCVCSQGYFARFNQCVPKLNPIDVDIAERTTPCTANSQCQGSSTCFKGMCQCPLNSKWNVDKTVCIPTEPALLSYRGTTAESALPGDSCSNGELCSGGSLCNGRRCICPDGMPPSNGICIRGMGVLAEPCPSDVNQIAECHLPDCYCSRSGFEIPGRLPVEDVPQIVMLTFDDPVNEVTIDIYRSLLDGRYKNPNGCPIRSTFFISHEYNNYHQSQWLYWKGHEVAVNSITHETLSESPMLEWVAEMDGMRTLLSRLSGVNASTVRGIRAPQMAVGGNRQFAMMQRYQFAYDNSMSANPGRDGAAYWPQTLDYQLAWPCEAEPCPDQSFPGIWAVPINQFYGDYINEFHQYRRGAMVSAAMNRKGGAEEAYRLLLSNFNRHYRTNKAPFVLTLNADFLRVLPNDGGVRALEKFLSKILARPDVWVTTIADAIAWIQQPTRLRDLEKFQPWSCHSIHRSEAEPCKVPKTCSYPASNLSTGDHWLSTCFSCPSEYPWVKKEHRKR</sequence>
<feature type="domain" description="EGF-like" evidence="3">
    <location>
        <begin position="1811"/>
        <end position="1843"/>
    </location>
</feature>
<evidence type="ECO:0000256" key="2">
    <source>
        <dbReference type="SAM" id="SignalP"/>
    </source>
</evidence>
<feature type="domain" description="EGF-like" evidence="3">
    <location>
        <begin position="1323"/>
        <end position="1369"/>
    </location>
</feature>
<feature type="domain" description="EGF-like" evidence="3">
    <location>
        <begin position="1991"/>
        <end position="2023"/>
    </location>
</feature>
<dbReference type="InterPro" id="IPR000742">
    <property type="entry name" value="EGF"/>
</dbReference>
<feature type="domain" description="EGF-like" evidence="3">
    <location>
        <begin position="1621"/>
        <end position="1653"/>
    </location>
</feature>
<evidence type="ECO:0000259" key="3">
    <source>
        <dbReference type="SMART" id="SM00181"/>
    </source>
</evidence>
<feature type="domain" description="EGF-like" evidence="3">
    <location>
        <begin position="1392"/>
        <end position="1424"/>
    </location>
</feature>
<dbReference type="SMART" id="SM00289">
    <property type="entry name" value="WR1"/>
    <property type="match status" value="17"/>
</dbReference>
<name>A0A085N696_9BILA</name>
<feature type="domain" description="EGF-like" evidence="3">
    <location>
        <begin position="2077"/>
        <end position="2110"/>
    </location>
</feature>
<feature type="domain" description="EGF-like" evidence="3">
    <location>
        <begin position="546"/>
        <end position="578"/>
    </location>
</feature>
<feature type="domain" description="EGF-like" evidence="3">
    <location>
        <begin position="2034"/>
        <end position="2066"/>
    </location>
</feature>
<feature type="domain" description="EGF-like" evidence="3">
    <location>
        <begin position="1898"/>
        <end position="1930"/>
    </location>
</feature>
<feature type="domain" description="EGF-like" evidence="3">
    <location>
        <begin position="1575"/>
        <end position="1607"/>
    </location>
</feature>
<feature type="domain" description="EGF-like" evidence="3">
    <location>
        <begin position="1180"/>
        <end position="1226"/>
    </location>
</feature>
<feature type="domain" description="EGF-like" evidence="3">
    <location>
        <begin position="1944"/>
        <end position="1977"/>
    </location>
</feature>
<dbReference type="InterPro" id="IPR052740">
    <property type="entry name" value="CE4"/>
</dbReference>
<feature type="domain" description="EGF-like" evidence="3">
    <location>
        <begin position="1853"/>
        <end position="1885"/>
    </location>
</feature>
<feature type="domain" description="EGF-like" evidence="3">
    <location>
        <begin position="1703"/>
        <end position="1736"/>
    </location>
</feature>
<feature type="domain" description="EGF-like" evidence="3">
    <location>
        <begin position="1431"/>
        <end position="1463"/>
    </location>
</feature>
<feature type="domain" description="EGF-like" evidence="3">
    <location>
        <begin position="1532"/>
        <end position="1565"/>
    </location>
</feature>
<dbReference type="InterPro" id="IPR006150">
    <property type="entry name" value="Cys_repeat_1"/>
</dbReference>
<dbReference type="PANTHER" id="PTHR45985:SF3">
    <property type="entry name" value="CHITIN DEACETYLASE-LIKE 4"/>
    <property type="match status" value="1"/>
</dbReference>
<feature type="domain" description="EGF-like" evidence="3">
    <location>
        <begin position="136"/>
        <end position="171"/>
    </location>
</feature>
<evidence type="ECO:0000313" key="4">
    <source>
        <dbReference type="EMBL" id="KFD64992.1"/>
    </source>
</evidence>
<gene>
    <name evidence="4" type="ORF">M514_12281</name>
</gene>
<dbReference type="Proteomes" id="UP000030758">
    <property type="component" value="Unassembled WGS sequence"/>
</dbReference>
<feature type="domain" description="EGF-like" evidence="3">
    <location>
        <begin position="206"/>
        <end position="240"/>
    </location>
</feature>
<dbReference type="InterPro" id="IPR011330">
    <property type="entry name" value="Glyco_hydro/deAcase_b/a-brl"/>
</dbReference>
<feature type="domain" description="EGF-like" evidence="3">
    <location>
        <begin position="389"/>
        <end position="424"/>
    </location>
</feature>
<dbReference type="EMBL" id="KL367546">
    <property type="protein sequence ID" value="KFD64992.1"/>
    <property type="molecule type" value="Genomic_DNA"/>
</dbReference>
<feature type="domain" description="EGF-like" evidence="3">
    <location>
        <begin position="2230"/>
        <end position="2262"/>
    </location>
</feature>
<dbReference type="Pfam" id="PF01683">
    <property type="entry name" value="EB"/>
    <property type="match status" value="16"/>
</dbReference>
<dbReference type="InterPro" id="IPR006149">
    <property type="entry name" value="EB_dom"/>
</dbReference>
<protein>
    <recommendedName>
        <fullName evidence="3">EGF-like domain-containing protein</fullName>
    </recommendedName>
</protein>
<feature type="domain" description="EGF-like" evidence="3">
    <location>
        <begin position="699"/>
        <end position="731"/>
    </location>
</feature>
<dbReference type="PANTHER" id="PTHR45985">
    <property type="match status" value="1"/>
</dbReference>
<feature type="domain" description="EGF-like" evidence="3">
    <location>
        <begin position="269"/>
        <end position="302"/>
    </location>
</feature>
<proteinExistence type="predicted"/>
<reference evidence="4" key="1">
    <citation type="journal article" date="2014" name="Nat. Genet.">
        <title>Genome and transcriptome of the porcine whipworm Trichuris suis.</title>
        <authorList>
            <person name="Jex A.R."/>
            <person name="Nejsum P."/>
            <person name="Schwarz E.M."/>
            <person name="Hu L."/>
            <person name="Young N.D."/>
            <person name="Hall R.S."/>
            <person name="Korhonen P.K."/>
            <person name="Liao S."/>
            <person name="Thamsborg S."/>
            <person name="Xia J."/>
            <person name="Xu P."/>
            <person name="Wang S."/>
            <person name="Scheerlinck J.P."/>
            <person name="Hofmann A."/>
            <person name="Sternberg P.W."/>
            <person name="Wang J."/>
            <person name="Gasser R.B."/>
        </authorList>
    </citation>
    <scope>NUCLEOTIDE SEQUENCE [LARGE SCALE GENOMIC DNA]</scope>
    <source>
        <strain evidence="4">DCEP-RM93F</strain>
    </source>
</reference>
<evidence type="ECO:0000256" key="1">
    <source>
        <dbReference type="SAM" id="MobiDB-lite"/>
    </source>
</evidence>
<feature type="domain" description="EGF-like" evidence="3">
    <location>
        <begin position="659"/>
        <end position="692"/>
    </location>
</feature>
<keyword evidence="2" id="KW-0732">Signal</keyword>
<feature type="region of interest" description="Disordered" evidence="1">
    <location>
        <begin position="104"/>
        <end position="123"/>
    </location>
</feature>
<organism evidence="4">
    <name type="scientific">Trichuris suis</name>
    <name type="common">pig whipworm</name>
    <dbReference type="NCBI Taxonomy" id="68888"/>
    <lineage>
        <taxon>Eukaryota</taxon>
        <taxon>Metazoa</taxon>
        <taxon>Ecdysozoa</taxon>
        <taxon>Nematoda</taxon>
        <taxon>Enoplea</taxon>
        <taxon>Dorylaimia</taxon>
        <taxon>Trichinellida</taxon>
        <taxon>Trichuridae</taxon>
        <taxon>Trichuris</taxon>
    </lineage>
</organism>
<feature type="domain" description="EGF-like" evidence="3">
    <location>
        <begin position="607"/>
        <end position="639"/>
    </location>
</feature>
<dbReference type="SMART" id="SM00181">
    <property type="entry name" value="EGF"/>
    <property type="match status" value="30"/>
</dbReference>
<dbReference type="GO" id="GO:0005975">
    <property type="term" value="P:carbohydrate metabolic process"/>
    <property type="evidence" value="ECO:0007669"/>
    <property type="project" value="InterPro"/>
</dbReference>
<feature type="chain" id="PRO_5001795644" description="EGF-like domain-containing protein" evidence="2">
    <location>
        <begin position="22"/>
        <end position="2645"/>
    </location>
</feature>
<feature type="signal peptide" evidence="2">
    <location>
        <begin position="1"/>
        <end position="21"/>
    </location>
</feature>
<accession>A0A085N696</accession>
<feature type="domain" description="EGF-like" evidence="3">
    <location>
        <begin position="1245"/>
        <end position="1309"/>
    </location>
</feature>
<feature type="domain" description="EGF-like" evidence="3">
    <location>
        <begin position="484"/>
        <end position="517"/>
    </location>
</feature>
<feature type="domain" description="EGF-like" evidence="3">
    <location>
        <begin position="317"/>
        <end position="351"/>
    </location>
</feature>